<feature type="binding site" evidence="3">
    <location>
        <position position="246"/>
    </location>
    <ligand>
        <name>ATP</name>
        <dbReference type="ChEBI" id="CHEBI:30616"/>
    </ligand>
</feature>
<reference evidence="5 6" key="1">
    <citation type="journal article" date="2011" name="Proc. Natl. Acad. Sci. U.S.A.">
        <title>Evolutionary erosion of yeast sex chromosomes by mating-type switching accidents.</title>
        <authorList>
            <person name="Gordon J.L."/>
            <person name="Armisen D."/>
            <person name="Proux-Wera E."/>
            <person name="Oheigeartaigh S.S."/>
            <person name="Byrne K.P."/>
            <person name="Wolfe K.H."/>
        </authorList>
    </citation>
    <scope>NUCLEOTIDE SEQUENCE [LARGE SCALE GENOMIC DNA]</scope>
    <source>
        <strain evidence="6">ATCC 24235 / CBS 4417 / NBRC 1672 / NRRL Y-8282 / UCD 70-5</strain>
    </source>
</reference>
<sequence>MVENNEMHTKVYAGLGIQTPRLSTTDNGDTGKGNDKLRSLHAIITENNSDYEIDDANNVKEGSNSALSTPVNLSIPKFDKYSELPTPMGYTPNHKATNTLSPQIEKYKMSSPVLTPLYMSKIRRDPALVRKIDDNVSDTYHHAPQHRIISELPPLPLAEKQRIASLPTMNEEPMKFGASIDTITEEEPSSEEKQIDGYLVDDLEKKLKFEMVKVIGEGNFSTVYLFERIGVTNADEDNRLQQVAVKSIKYPEELNNPELKGTSVYTDIMSRFETSLTRELSVLKSIDHPCIIKLYAINNKIFLASKKPVQDILSKNDKLPPLDLICSYCSGGDILGTAIAMAGKLELWFIQRIFSELTLAVKYLHENNIIHRDLKLENILLKYPMEKILEMKESNLLNNESIIELGDFGLCKQLYPGEMCTTRCGSEDYVSPEILMGIEYDGKLSDTWAMGVILYGLLENRLPFDPLPNANFRQRSRSTAHRIAMFEWKWSKMLDIESSAKEIVKNTLIRKNSRWRIEQIYNSEYIQEQVTKLTYI</sequence>
<dbReference type="GeneID" id="11533537"/>
<dbReference type="InterPro" id="IPR011009">
    <property type="entry name" value="Kinase-like_dom_sf"/>
</dbReference>
<dbReference type="STRING" id="1071381.G8BW62"/>
<evidence type="ECO:0000313" key="5">
    <source>
        <dbReference type="EMBL" id="CCE64140.1"/>
    </source>
</evidence>
<keyword evidence="1 3" id="KW-0547">Nucleotide-binding</keyword>
<gene>
    <name evidence="5" type="primary">TPHA0G02990</name>
    <name evidence="5" type="ordered locus">TPHA_0G02990</name>
</gene>
<name>G8BW62_TETPH</name>
<dbReference type="KEGG" id="tpf:TPHA_0G02990"/>
<dbReference type="InterPro" id="IPR000719">
    <property type="entry name" value="Prot_kinase_dom"/>
</dbReference>
<evidence type="ECO:0000256" key="3">
    <source>
        <dbReference type="PROSITE-ProRule" id="PRU10141"/>
    </source>
</evidence>
<dbReference type="PROSITE" id="PS00108">
    <property type="entry name" value="PROTEIN_KINASE_ST"/>
    <property type="match status" value="1"/>
</dbReference>
<keyword evidence="6" id="KW-1185">Reference proteome</keyword>
<dbReference type="PANTHER" id="PTHR24346">
    <property type="entry name" value="MAP/MICROTUBULE AFFINITY-REGULATING KINASE"/>
    <property type="match status" value="1"/>
</dbReference>
<dbReference type="OMA" id="PCDMIMS"/>
<dbReference type="InterPro" id="IPR008271">
    <property type="entry name" value="Ser/Thr_kinase_AS"/>
</dbReference>
<dbReference type="SMART" id="SM00220">
    <property type="entry name" value="S_TKc"/>
    <property type="match status" value="1"/>
</dbReference>
<dbReference type="GO" id="GO:0005524">
    <property type="term" value="F:ATP binding"/>
    <property type="evidence" value="ECO:0007669"/>
    <property type="project" value="UniProtKB-UniRule"/>
</dbReference>
<dbReference type="Proteomes" id="UP000005666">
    <property type="component" value="Chromosome 7"/>
</dbReference>
<dbReference type="GO" id="GO:0035556">
    <property type="term" value="P:intracellular signal transduction"/>
    <property type="evidence" value="ECO:0007669"/>
    <property type="project" value="TreeGrafter"/>
</dbReference>
<evidence type="ECO:0000259" key="4">
    <source>
        <dbReference type="PROSITE" id="PS50011"/>
    </source>
</evidence>
<dbReference type="OrthoDB" id="410920at2759"/>
<evidence type="ECO:0000256" key="2">
    <source>
        <dbReference type="ARBA" id="ARBA00022840"/>
    </source>
</evidence>
<dbReference type="HOGENOM" id="CLU_032736_0_0_1"/>
<dbReference type="SUPFAM" id="SSF56112">
    <property type="entry name" value="Protein kinase-like (PK-like)"/>
    <property type="match status" value="1"/>
</dbReference>
<accession>G8BW62</accession>
<proteinExistence type="predicted"/>
<dbReference type="GO" id="GO:0004674">
    <property type="term" value="F:protein serine/threonine kinase activity"/>
    <property type="evidence" value="ECO:0007669"/>
    <property type="project" value="TreeGrafter"/>
</dbReference>
<dbReference type="PROSITE" id="PS00107">
    <property type="entry name" value="PROTEIN_KINASE_ATP"/>
    <property type="match status" value="1"/>
</dbReference>
<dbReference type="eggNOG" id="KOG0586">
    <property type="taxonomic scope" value="Eukaryota"/>
</dbReference>
<evidence type="ECO:0000256" key="1">
    <source>
        <dbReference type="ARBA" id="ARBA00022741"/>
    </source>
</evidence>
<protein>
    <recommendedName>
        <fullName evidence="4">Protein kinase domain-containing protein</fullName>
    </recommendedName>
</protein>
<organism evidence="5 6">
    <name type="scientific">Tetrapisispora phaffii (strain ATCC 24235 / CBS 4417 / NBRC 1672 / NRRL Y-8282 / UCD 70-5)</name>
    <name type="common">Yeast</name>
    <name type="synonym">Fabospora phaffii</name>
    <dbReference type="NCBI Taxonomy" id="1071381"/>
    <lineage>
        <taxon>Eukaryota</taxon>
        <taxon>Fungi</taxon>
        <taxon>Dikarya</taxon>
        <taxon>Ascomycota</taxon>
        <taxon>Saccharomycotina</taxon>
        <taxon>Saccharomycetes</taxon>
        <taxon>Saccharomycetales</taxon>
        <taxon>Saccharomycetaceae</taxon>
        <taxon>Tetrapisispora</taxon>
    </lineage>
</organism>
<dbReference type="InterPro" id="IPR017441">
    <property type="entry name" value="Protein_kinase_ATP_BS"/>
</dbReference>
<keyword evidence="2 3" id="KW-0067">ATP-binding</keyword>
<dbReference type="AlphaFoldDB" id="G8BW62"/>
<dbReference type="Gene3D" id="1.10.510.10">
    <property type="entry name" value="Transferase(Phosphotransferase) domain 1"/>
    <property type="match status" value="1"/>
</dbReference>
<dbReference type="Pfam" id="PF00069">
    <property type="entry name" value="Pkinase"/>
    <property type="match status" value="1"/>
</dbReference>
<dbReference type="PANTHER" id="PTHR24346:SF30">
    <property type="entry name" value="MATERNAL EMBRYONIC LEUCINE ZIPPER KINASE"/>
    <property type="match status" value="1"/>
</dbReference>
<feature type="domain" description="Protein kinase" evidence="4">
    <location>
        <begin position="209"/>
        <end position="526"/>
    </location>
</feature>
<evidence type="ECO:0000313" key="6">
    <source>
        <dbReference type="Proteomes" id="UP000005666"/>
    </source>
</evidence>
<dbReference type="PROSITE" id="PS50011">
    <property type="entry name" value="PROTEIN_KINASE_DOM"/>
    <property type="match status" value="1"/>
</dbReference>
<dbReference type="EMBL" id="HE612862">
    <property type="protein sequence ID" value="CCE64140.1"/>
    <property type="molecule type" value="Genomic_DNA"/>
</dbReference>
<dbReference type="RefSeq" id="XP_003686574.1">
    <property type="nucleotide sequence ID" value="XM_003686526.1"/>
</dbReference>
<dbReference type="GO" id="GO:0000122">
    <property type="term" value="P:negative regulation of transcription by RNA polymerase II"/>
    <property type="evidence" value="ECO:0007669"/>
    <property type="project" value="EnsemblFungi"/>
</dbReference>
<dbReference type="GO" id="GO:0031138">
    <property type="term" value="P:negative regulation of conjugation with cellular fusion"/>
    <property type="evidence" value="ECO:0007669"/>
    <property type="project" value="EnsemblFungi"/>
</dbReference>
<dbReference type="GO" id="GO:0005737">
    <property type="term" value="C:cytoplasm"/>
    <property type="evidence" value="ECO:0007669"/>
    <property type="project" value="TreeGrafter"/>
</dbReference>